<reference evidence="1" key="1">
    <citation type="submission" date="2024-02" db="EMBL/GenBank/DDBJ databases">
        <title>Metagenome Assembled Genome of Zalaria obscura JY119.</title>
        <authorList>
            <person name="Vighnesh L."/>
            <person name="Jagadeeshwari U."/>
            <person name="Venkata Ramana C."/>
            <person name="Sasikala C."/>
        </authorList>
    </citation>
    <scope>NUCLEOTIDE SEQUENCE</scope>
    <source>
        <strain evidence="1">JY119</strain>
    </source>
</reference>
<organism evidence="1 2">
    <name type="scientific">Zalaria obscura</name>
    <dbReference type="NCBI Taxonomy" id="2024903"/>
    <lineage>
        <taxon>Eukaryota</taxon>
        <taxon>Fungi</taxon>
        <taxon>Dikarya</taxon>
        <taxon>Ascomycota</taxon>
        <taxon>Pezizomycotina</taxon>
        <taxon>Dothideomycetes</taxon>
        <taxon>Dothideomycetidae</taxon>
        <taxon>Dothideales</taxon>
        <taxon>Zalariaceae</taxon>
        <taxon>Zalaria</taxon>
    </lineage>
</organism>
<evidence type="ECO:0000313" key="2">
    <source>
        <dbReference type="Proteomes" id="UP001320706"/>
    </source>
</evidence>
<evidence type="ECO:0000313" key="1">
    <source>
        <dbReference type="EMBL" id="KAK8211507.1"/>
    </source>
</evidence>
<gene>
    <name evidence="1" type="ORF">M8818_003160</name>
</gene>
<comment type="caution">
    <text evidence="1">The sequence shown here is derived from an EMBL/GenBank/DDBJ whole genome shotgun (WGS) entry which is preliminary data.</text>
</comment>
<proteinExistence type="predicted"/>
<accession>A0ACC3SFT7</accession>
<sequence length="595" mass="67355">MPDMDDKPARASKACDACKLRKVKCNGHTPCQQCNHLNLRCLYSTVKLRGKQSKRGHLIARYKQKVSQESRSKSLVSTPLEVQSQQVPSEESQTLPGLATMLPEHALLPAWTPASSPLPYDTSFFSSFLHDYEVSVYPVNPIISPTEVMSLIAEMHQDDEARAFIFSLVAVTIDLTHCSPDQSMSTGEQVEYWAKQTIFTRRPMMLDDKVSIRRIMTAQFLHIVLMGLRKGGPAFYYLRESITMIQMLRVNDPTVMSSLSLQERARRQRLYWEAFIHERFYAITEYRTTVLSLLQGLPEYDDSTPRGIHDGFCQIIKLFTLIDADFLSIWLADDASDKSLTAEWIEDKHRQIDAEPAGEDGLISDLTDLQQSDLIITKHWLRNLVWQMAMSKCLLSSTASNRAMSLLFPVRLSSRLRNLLTKMSRESVEIHGSGIQQKLFELTDTIANVIITVPGASMEETASRVNDFTFLINFLFSLPRFNPAEKAHLQKKLEKLQSMFPYSSTTSPESVTTPSISAVGNASLGRDDPWLSVLQNNIEPEPQEGPSLWQPISPDGPPNPNFQGPWHNLAPRHVYTDMVRTLSRAPEDFITWNSG</sequence>
<protein>
    <submittedName>
        <fullName evidence="1">Uncharacterized protein</fullName>
    </submittedName>
</protein>
<dbReference type="Proteomes" id="UP001320706">
    <property type="component" value="Unassembled WGS sequence"/>
</dbReference>
<dbReference type="EMBL" id="JAMKPW020000013">
    <property type="protein sequence ID" value="KAK8211507.1"/>
    <property type="molecule type" value="Genomic_DNA"/>
</dbReference>
<name>A0ACC3SFT7_9PEZI</name>
<keyword evidence="2" id="KW-1185">Reference proteome</keyword>